<dbReference type="EMBL" id="UINC01000444">
    <property type="protein sequence ID" value="SUZ55404.1"/>
    <property type="molecule type" value="Genomic_DNA"/>
</dbReference>
<protein>
    <submittedName>
        <fullName evidence="1">Uncharacterized protein</fullName>
    </submittedName>
</protein>
<sequence length="31" mass="3225">MSRLLRVIGIISSLIGITFSTAQTQDTGSSA</sequence>
<feature type="non-terminal residue" evidence="1">
    <location>
        <position position="31"/>
    </location>
</feature>
<name>A0A381NMR6_9ZZZZ</name>
<evidence type="ECO:0000313" key="1">
    <source>
        <dbReference type="EMBL" id="SUZ55404.1"/>
    </source>
</evidence>
<accession>A0A381NMR6</accession>
<proteinExistence type="predicted"/>
<gene>
    <name evidence="1" type="ORF">METZ01_LOCUS8258</name>
</gene>
<reference evidence="1" key="1">
    <citation type="submission" date="2018-05" db="EMBL/GenBank/DDBJ databases">
        <authorList>
            <person name="Lanie J.A."/>
            <person name="Ng W.-L."/>
            <person name="Kazmierczak K.M."/>
            <person name="Andrzejewski T.M."/>
            <person name="Davidsen T.M."/>
            <person name="Wayne K.J."/>
            <person name="Tettelin H."/>
            <person name="Glass J.I."/>
            <person name="Rusch D."/>
            <person name="Podicherti R."/>
            <person name="Tsui H.-C.T."/>
            <person name="Winkler M.E."/>
        </authorList>
    </citation>
    <scope>NUCLEOTIDE SEQUENCE</scope>
</reference>
<organism evidence="1">
    <name type="scientific">marine metagenome</name>
    <dbReference type="NCBI Taxonomy" id="408172"/>
    <lineage>
        <taxon>unclassified sequences</taxon>
        <taxon>metagenomes</taxon>
        <taxon>ecological metagenomes</taxon>
    </lineage>
</organism>
<dbReference type="AlphaFoldDB" id="A0A381NMR6"/>